<evidence type="ECO:0000313" key="1">
    <source>
        <dbReference type="EMBL" id="KAK7345327.1"/>
    </source>
</evidence>
<organism evidence="1 2">
    <name type="scientific">Canavalia gladiata</name>
    <name type="common">Sword bean</name>
    <name type="synonym">Dolichos gladiatus</name>
    <dbReference type="NCBI Taxonomy" id="3824"/>
    <lineage>
        <taxon>Eukaryota</taxon>
        <taxon>Viridiplantae</taxon>
        <taxon>Streptophyta</taxon>
        <taxon>Embryophyta</taxon>
        <taxon>Tracheophyta</taxon>
        <taxon>Spermatophyta</taxon>
        <taxon>Magnoliopsida</taxon>
        <taxon>eudicotyledons</taxon>
        <taxon>Gunneridae</taxon>
        <taxon>Pentapetalae</taxon>
        <taxon>rosids</taxon>
        <taxon>fabids</taxon>
        <taxon>Fabales</taxon>
        <taxon>Fabaceae</taxon>
        <taxon>Papilionoideae</taxon>
        <taxon>50 kb inversion clade</taxon>
        <taxon>NPAAA clade</taxon>
        <taxon>indigoferoid/millettioid clade</taxon>
        <taxon>Phaseoleae</taxon>
        <taxon>Canavalia</taxon>
    </lineage>
</organism>
<reference evidence="1 2" key="1">
    <citation type="submission" date="2024-01" db="EMBL/GenBank/DDBJ databases">
        <title>The genomes of 5 underutilized Papilionoideae crops provide insights into root nodulation and disease resistanc.</title>
        <authorList>
            <person name="Jiang F."/>
        </authorList>
    </citation>
    <scope>NUCLEOTIDE SEQUENCE [LARGE SCALE GENOMIC DNA]</scope>
    <source>
        <strain evidence="1">LVBAO_FW01</strain>
        <tissue evidence="1">Leaves</tissue>
    </source>
</reference>
<sequence>MDSISIFMVTVIYSFVSQQWTLRTLSLRVRVYVHPSRIPFPVNSFVITFLFSWKGHAILVHDPFYFKCAYVLLYFQCSALSCPNSRGKVHIEFSNRKPIHGTALLIFDYLLGLTSHAYLLQYKYCDDVYVAYNTKIDGFGNTAKSCVQATVSTDSVRATMLE</sequence>
<protein>
    <submittedName>
        <fullName evidence="1">Uncharacterized protein</fullName>
    </submittedName>
</protein>
<comment type="caution">
    <text evidence="1">The sequence shown here is derived from an EMBL/GenBank/DDBJ whole genome shotgun (WGS) entry which is preliminary data.</text>
</comment>
<keyword evidence="2" id="KW-1185">Reference proteome</keyword>
<gene>
    <name evidence="1" type="ORF">VNO77_15929</name>
</gene>
<dbReference type="Proteomes" id="UP001367508">
    <property type="component" value="Unassembled WGS sequence"/>
</dbReference>
<dbReference type="EMBL" id="JAYMYQ010000003">
    <property type="protein sequence ID" value="KAK7345327.1"/>
    <property type="molecule type" value="Genomic_DNA"/>
</dbReference>
<accession>A0AAN9M027</accession>
<dbReference type="AlphaFoldDB" id="A0AAN9M027"/>
<name>A0AAN9M027_CANGL</name>
<evidence type="ECO:0000313" key="2">
    <source>
        <dbReference type="Proteomes" id="UP001367508"/>
    </source>
</evidence>
<proteinExistence type="predicted"/>